<evidence type="ECO:0000256" key="1">
    <source>
        <dbReference type="ARBA" id="ARBA00009673"/>
    </source>
</evidence>
<dbReference type="GO" id="GO:0019478">
    <property type="term" value="P:D-amino acid catabolic process"/>
    <property type="evidence" value="ECO:0007669"/>
    <property type="project" value="UniProtKB-UniRule"/>
</dbReference>
<proteinExistence type="inferred from homology"/>
<dbReference type="InterPro" id="IPR003732">
    <property type="entry name" value="Daa-tRNA_deacyls_DTD"/>
</dbReference>
<reference evidence="3 4" key="1">
    <citation type="submission" date="2019-07" db="EMBL/GenBank/DDBJ databases">
        <authorList>
            <person name="Kim J."/>
        </authorList>
    </citation>
    <scope>NUCLEOTIDE SEQUENCE [LARGE SCALE GENOMIC DNA]</scope>
    <source>
        <strain evidence="3 4">JC52</strain>
    </source>
</reference>
<keyword evidence="4" id="KW-1185">Reference proteome</keyword>
<dbReference type="GO" id="GO:0051500">
    <property type="term" value="F:D-tyrosyl-tRNA(Tyr) deacylase activity"/>
    <property type="evidence" value="ECO:0007669"/>
    <property type="project" value="TreeGrafter"/>
</dbReference>
<dbReference type="PANTHER" id="PTHR10472">
    <property type="entry name" value="D-TYROSYL-TRNA TYR DEACYLASE"/>
    <property type="match status" value="1"/>
</dbReference>
<dbReference type="HAMAP" id="MF_00518">
    <property type="entry name" value="Deacylase_Dtd"/>
    <property type="match status" value="1"/>
</dbReference>
<dbReference type="GO" id="GO:0005737">
    <property type="term" value="C:cytoplasm"/>
    <property type="evidence" value="ECO:0007669"/>
    <property type="project" value="UniProtKB-SubCell"/>
</dbReference>
<comment type="subunit">
    <text evidence="2">Homodimer.</text>
</comment>
<comment type="domain">
    <text evidence="2">A Gly-cisPro motif from one monomer fits into the active site of the other monomer to allow specific chiral rejection of L-amino acids.</text>
</comment>
<dbReference type="AlphaFoldDB" id="A0A559KIJ9"/>
<evidence type="ECO:0000256" key="2">
    <source>
        <dbReference type="HAMAP-Rule" id="MF_00518"/>
    </source>
</evidence>
<dbReference type="EC" id="3.1.1.96" evidence="2"/>
<dbReference type="Gene3D" id="3.50.80.10">
    <property type="entry name" value="D-tyrosyl-tRNA(Tyr) deacylase"/>
    <property type="match status" value="1"/>
</dbReference>
<keyword evidence="2 3" id="KW-0378">Hydrolase</keyword>
<dbReference type="EMBL" id="VNJI01000001">
    <property type="protein sequence ID" value="TVY11946.1"/>
    <property type="molecule type" value="Genomic_DNA"/>
</dbReference>
<comment type="similarity">
    <text evidence="1 2">Belongs to the DTD family.</text>
</comment>
<organism evidence="3 4">
    <name type="scientific">Paenibacillus cremeus</name>
    <dbReference type="NCBI Taxonomy" id="2163881"/>
    <lineage>
        <taxon>Bacteria</taxon>
        <taxon>Bacillati</taxon>
        <taxon>Bacillota</taxon>
        <taxon>Bacilli</taxon>
        <taxon>Bacillales</taxon>
        <taxon>Paenibacillaceae</taxon>
        <taxon>Paenibacillus</taxon>
    </lineage>
</organism>
<evidence type="ECO:0000313" key="4">
    <source>
        <dbReference type="Proteomes" id="UP000317036"/>
    </source>
</evidence>
<protein>
    <recommendedName>
        <fullName evidence="2">D-aminoacyl-tRNA deacylase</fullName>
        <shortName evidence="2">DTD</shortName>
        <ecNumber evidence="2">3.1.1.96</ecNumber>
    </recommendedName>
    <alternativeName>
        <fullName evidence="2">Gly-tRNA(Ala) deacylase</fullName>
        <ecNumber evidence="2">3.1.1.-</ecNumber>
    </alternativeName>
</protein>
<accession>A0A559KIJ9</accession>
<sequence length="149" mass="16465">MRVVLQRSKAAQVTVEGEIVGQIEHGLVLLVGISHEDTEQDARYVADKVAGLRIFEDAEGKMNHSVLETGGQILSISQFTLYGDVRKGKRPNFMAAARPERAEPLYDRFNGMLREHGLKVETGRFGAMMDVQLVNDGPVTLIVESKQQG</sequence>
<keyword evidence="2" id="KW-0963">Cytoplasm</keyword>
<dbReference type="CDD" id="cd00563">
    <property type="entry name" value="Dtyr_deacylase"/>
    <property type="match status" value="1"/>
</dbReference>
<name>A0A559KIJ9_9BACL</name>
<comment type="catalytic activity">
    <reaction evidence="2">
        <text>glycyl-tRNA(Ala) + H2O = tRNA(Ala) + glycine + H(+)</text>
        <dbReference type="Rhea" id="RHEA:53744"/>
        <dbReference type="Rhea" id="RHEA-COMP:9657"/>
        <dbReference type="Rhea" id="RHEA-COMP:13640"/>
        <dbReference type="ChEBI" id="CHEBI:15377"/>
        <dbReference type="ChEBI" id="CHEBI:15378"/>
        <dbReference type="ChEBI" id="CHEBI:57305"/>
        <dbReference type="ChEBI" id="CHEBI:78442"/>
        <dbReference type="ChEBI" id="CHEBI:78522"/>
    </reaction>
</comment>
<evidence type="ECO:0000313" key="3">
    <source>
        <dbReference type="EMBL" id="TVY11946.1"/>
    </source>
</evidence>
<dbReference type="GO" id="GO:0043908">
    <property type="term" value="F:Ser(Gly)-tRNA(Ala) hydrolase activity"/>
    <property type="evidence" value="ECO:0007669"/>
    <property type="project" value="UniProtKB-UniRule"/>
</dbReference>
<dbReference type="EC" id="3.1.1.-" evidence="2"/>
<comment type="subcellular location">
    <subcellularLocation>
        <location evidence="2">Cytoplasm</location>
    </subcellularLocation>
</comment>
<dbReference type="GO" id="GO:0106026">
    <property type="term" value="F:Gly-tRNA(Ala) deacylase activity"/>
    <property type="evidence" value="ECO:0007669"/>
    <property type="project" value="UniProtKB-UniRule"/>
</dbReference>
<dbReference type="Proteomes" id="UP000317036">
    <property type="component" value="Unassembled WGS sequence"/>
</dbReference>
<dbReference type="NCBIfam" id="TIGR00256">
    <property type="entry name" value="D-aminoacyl-tRNA deacylase"/>
    <property type="match status" value="1"/>
</dbReference>
<dbReference type="InterPro" id="IPR023509">
    <property type="entry name" value="DTD-like_sf"/>
</dbReference>
<feature type="short sequence motif" description="Gly-cisPro motif, important for rejection of L-amino acids" evidence="2">
    <location>
        <begin position="137"/>
        <end position="138"/>
    </location>
</feature>
<comment type="catalytic activity">
    <reaction evidence="2">
        <text>a D-aminoacyl-tRNA + H2O = a tRNA + a D-alpha-amino acid + H(+)</text>
        <dbReference type="Rhea" id="RHEA:13953"/>
        <dbReference type="Rhea" id="RHEA-COMP:10123"/>
        <dbReference type="Rhea" id="RHEA-COMP:10124"/>
        <dbReference type="ChEBI" id="CHEBI:15377"/>
        <dbReference type="ChEBI" id="CHEBI:15378"/>
        <dbReference type="ChEBI" id="CHEBI:59871"/>
        <dbReference type="ChEBI" id="CHEBI:78442"/>
        <dbReference type="ChEBI" id="CHEBI:79333"/>
        <dbReference type="EC" id="3.1.1.96"/>
    </reaction>
</comment>
<gene>
    <name evidence="2" type="primary">dtd</name>
    <name evidence="3" type="ORF">FPZ49_01290</name>
</gene>
<dbReference type="PANTHER" id="PTHR10472:SF5">
    <property type="entry name" value="D-AMINOACYL-TRNA DEACYLASE 1"/>
    <property type="match status" value="1"/>
</dbReference>
<dbReference type="OrthoDB" id="9801395at2"/>
<comment type="function">
    <text evidence="2">An aminoacyl-tRNA editing enzyme that deacylates mischarged D-aminoacyl-tRNAs. Also deacylates mischarged glycyl-tRNA(Ala), protecting cells against glycine mischarging by AlaRS. Acts via tRNA-based rather than protein-based catalysis; rejects L-amino acids rather than detecting D-amino acids in the active site. By recycling D-aminoacyl-tRNA to D-amino acids and free tRNA molecules, this enzyme counteracts the toxicity associated with the formation of D-aminoacyl-tRNA entities in vivo and helps enforce protein L-homochirality.</text>
</comment>
<dbReference type="FunFam" id="3.50.80.10:FF:000001">
    <property type="entry name" value="D-aminoacyl-tRNA deacylase"/>
    <property type="match status" value="1"/>
</dbReference>
<keyword evidence="2" id="KW-0820">tRNA-binding</keyword>
<dbReference type="RefSeq" id="WP_144842530.1">
    <property type="nucleotide sequence ID" value="NZ_VNJI01000001.1"/>
</dbReference>
<dbReference type="Pfam" id="PF02580">
    <property type="entry name" value="Tyr_Deacylase"/>
    <property type="match status" value="1"/>
</dbReference>
<dbReference type="GO" id="GO:0000049">
    <property type="term" value="F:tRNA binding"/>
    <property type="evidence" value="ECO:0007669"/>
    <property type="project" value="UniProtKB-UniRule"/>
</dbReference>
<dbReference type="SUPFAM" id="SSF69500">
    <property type="entry name" value="DTD-like"/>
    <property type="match status" value="1"/>
</dbReference>
<comment type="caution">
    <text evidence="3">The sequence shown here is derived from an EMBL/GenBank/DDBJ whole genome shotgun (WGS) entry which is preliminary data.</text>
</comment>
<keyword evidence="2" id="KW-0694">RNA-binding</keyword>